<evidence type="ECO:0000313" key="22">
    <source>
        <dbReference type="Proteomes" id="UP000663570"/>
    </source>
</evidence>
<dbReference type="InterPro" id="IPR003660">
    <property type="entry name" value="HAMP_dom"/>
</dbReference>
<dbReference type="InterPro" id="IPR008207">
    <property type="entry name" value="Sig_transdc_His_kin_Hpt_dom"/>
</dbReference>
<gene>
    <name evidence="21" type="ORF">JY500_00545</name>
</gene>
<dbReference type="SUPFAM" id="SSF55874">
    <property type="entry name" value="ATPase domain of HSP90 chaperone/DNA topoisomerase II/histidine kinase"/>
    <property type="match status" value="1"/>
</dbReference>
<dbReference type="SMART" id="SM00086">
    <property type="entry name" value="PAC"/>
    <property type="match status" value="3"/>
</dbReference>
<dbReference type="CDD" id="cd06225">
    <property type="entry name" value="HAMP"/>
    <property type="match status" value="1"/>
</dbReference>
<evidence type="ECO:0000256" key="5">
    <source>
        <dbReference type="ARBA" id="ARBA00022553"/>
    </source>
</evidence>
<evidence type="ECO:0000259" key="16">
    <source>
        <dbReference type="PROSITE" id="PS50109"/>
    </source>
</evidence>
<dbReference type="EMBL" id="CP071060">
    <property type="protein sequence ID" value="QSI77174.1"/>
    <property type="molecule type" value="Genomic_DNA"/>
</dbReference>
<dbReference type="SUPFAM" id="SSF158472">
    <property type="entry name" value="HAMP domain-like"/>
    <property type="match status" value="1"/>
</dbReference>
<evidence type="ECO:0000256" key="6">
    <source>
        <dbReference type="ARBA" id="ARBA00022679"/>
    </source>
</evidence>
<dbReference type="InterPro" id="IPR013655">
    <property type="entry name" value="PAS_fold_3"/>
</dbReference>
<dbReference type="EC" id="2.7.13.3" evidence="3"/>
<evidence type="ECO:0000256" key="14">
    <source>
        <dbReference type="PROSITE-ProRule" id="PRU00169"/>
    </source>
</evidence>
<comment type="catalytic activity">
    <reaction evidence="1">
        <text>ATP + protein L-histidine = ADP + protein N-phospho-L-histidine.</text>
        <dbReference type="EC" id="2.7.13.3"/>
    </reaction>
</comment>
<dbReference type="Pfam" id="PF00072">
    <property type="entry name" value="Response_reg"/>
    <property type="match status" value="1"/>
</dbReference>
<dbReference type="PROSITE" id="PS50109">
    <property type="entry name" value="HIS_KIN"/>
    <property type="match status" value="1"/>
</dbReference>
<evidence type="ECO:0000259" key="20">
    <source>
        <dbReference type="PROSITE" id="PS50885"/>
    </source>
</evidence>
<organism evidence="21 22">
    <name type="scientific">Niveibacterium microcysteis</name>
    <dbReference type="NCBI Taxonomy" id="2811415"/>
    <lineage>
        <taxon>Bacteria</taxon>
        <taxon>Pseudomonadati</taxon>
        <taxon>Pseudomonadota</taxon>
        <taxon>Betaproteobacteria</taxon>
        <taxon>Rhodocyclales</taxon>
        <taxon>Rhodocyclaceae</taxon>
        <taxon>Niveibacterium</taxon>
    </lineage>
</organism>
<dbReference type="InterPro" id="IPR000700">
    <property type="entry name" value="PAS-assoc_C"/>
</dbReference>
<comment type="subcellular location">
    <subcellularLocation>
        <location evidence="2">Cell membrane</location>
        <topology evidence="2">Multi-pass membrane protein</topology>
    </subcellularLocation>
</comment>
<dbReference type="InterPro" id="IPR003661">
    <property type="entry name" value="HisK_dim/P_dom"/>
</dbReference>
<dbReference type="PRINTS" id="PR00344">
    <property type="entry name" value="BCTRLSENSOR"/>
</dbReference>
<dbReference type="Pfam" id="PF13426">
    <property type="entry name" value="PAS_9"/>
    <property type="match status" value="1"/>
</dbReference>
<feature type="modified residue" description="4-aspartylphosphate" evidence="14">
    <location>
        <position position="1104"/>
    </location>
</feature>
<evidence type="ECO:0000256" key="11">
    <source>
        <dbReference type="ARBA" id="ARBA00022989"/>
    </source>
</evidence>
<dbReference type="SMART" id="SM00388">
    <property type="entry name" value="HisKA"/>
    <property type="match status" value="1"/>
</dbReference>
<dbReference type="SMART" id="SM00387">
    <property type="entry name" value="HATPase_c"/>
    <property type="match status" value="1"/>
</dbReference>
<evidence type="ECO:0000256" key="12">
    <source>
        <dbReference type="ARBA" id="ARBA00023012"/>
    </source>
</evidence>
<feature type="domain" description="PAS" evidence="18">
    <location>
        <begin position="532"/>
        <end position="604"/>
    </location>
</feature>
<evidence type="ECO:0000313" key="21">
    <source>
        <dbReference type="EMBL" id="QSI77174.1"/>
    </source>
</evidence>
<dbReference type="Gene3D" id="3.30.565.10">
    <property type="entry name" value="Histidine kinase-like ATPase, C-terminal domain"/>
    <property type="match status" value="1"/>
</dbReference>
<dbReference type="CDD" id="cd16922">
    <property type="entry name" value="HATPase_EvgS-ArcB-TorS-like"/>
    <property type="match status" value="1"/>
</dbReference>
<dbReference type="SMART" id="SM00448">
    <property type="entry name" value="REC"/>
    <property type="match status" value="1"/>
</dbReference>
<evidence type="ECO:0000259" key="18">
    <source>
        <dbReference type="PROSITE" id="PS50112"/>
    </source>
</evidence>
<keyword evidence="7 15" id="KW-0812">Transmembrane</keyword>
<dbReference type="InterPro" id="IPR001610">
    <property type="entry name" value="PAC"/>
</dbReference>
<dbReference type="CDD" id="cd00130">
    <property type="entry name" value="PAS"/>
    <property type="match status" value="2"/>
</dbReference>
<accession>A0ABX7M6Y1</accession>
<keyword evidence="8" id="KW-0547">Nucleotide-binding</keyword>
<evidence type="ECO:0000256" key="2">
    <source>
        <dbReference type="ARBA" id="ARBA00004651"/>
    </source>
</evidence>
<dbReference type="InterPro" id="IPR011006">
    <property type="entry name" value="CheY-like_superfamily"/>
</dbReference>
<dbReference type="SUPFAM" id="SSF55785">
    <property type="entry name" value="PYP-like sensor domain (PAS domain)"/>
    <property type="match status" value="3"/>
</dbReference>
<dbReference type="InterPro" id="IPR004358">
    <property type="entry name" value="Sig_transdc_His_kin-like_C"/>
</dbReference>
<dbReference type="Pfam" id="PF01627">
    <property type="entry name" value="Hpt"/>
    <property type="match status" value="1"/>
</dbReference>
<evidence type="ECO:0000256" key="7">
    <source>
        <dbReference type="ARBA" id="ARBA00022692"/>
    </source>
</evidence>
<evidence type="ECO:0000259" key="17">
    <source>
        <dbReference type="PROSITE" id="PS50110"/>
    </source>
</evidence>
<dbReference type="PANTHER" id="PTHR45339">
    <property type="entry name" value="HYBRID SIGNAL TRANSDUCTION HISTIDINE KINASE J"/>
    <property type="match status" value="1"/>
</dbReference>
<dbReference type="SUPFAM" id="SSF52172">
    <property type="entry name" value="CheY-like"/>
    <property type="match status" value="1"/>
</dbReference>
<dbReference type="NCBIfam" id="TIGR00229">
    <property type="entry name" value="sensory_box"/>
    <property type="match status" value="2"/>
</dbReference>
<dbReference type="SUPFAM" id="SSF47384">
    <property type="entry name" value="Homodimeric domain of signal transducing histidine kinase"/>
    <property type="match status" value="1"/>
</dbReference>
<dbReference type="Pfam" id="PF00512">
    <property type="entry name" value="HisKA"/>
    <property type="match status" value="1"/>
</dbReference>
<keyword evidence="22" id="KW-1185">Reference proteome</keyword>
<sequence>MSPGRILPRLLLGFLLLSALPVGGLAWWADTAFERTLTATMLTHLSAIADKKSDQINSYLEERVSDSRALANSPTAQHALSVLPSLLASTEATQYQIEAARYRDYFLSVQDTSGGYDLLLIAADGTVVFSVLHEADFDSNLETGPYRDTILAQAHRQALALLTTQVTPVAAYAPSGGRPSVFMVSPVIRDGKPIGTVALQLSLEHLNAVVTDPTGLGNTGETIVTQVEGDKALYVVPLRRVPDAAFRLRRPLDKLGEPMQAAIRGERGSGIGRDYGSVQVAAAWRYLPALRWYMVVKIDAEEAFAPATALRMQSLAALALLVFAAFVVASMFARGIVKPIRQLLGATQRIAAGDLHERAPLAGSSEFRELGASFNRMAERLAEEQALLEQRVTARTQELARSNARFDDLVRRISAGIYTFRVGANGSHGFDYVSPRFCELLDVDEAAIARDPLLPFSRAHPKDLPELMRRQGEAVAAMAPFRMECRFVVRDQTRWFRIESDGTPSGDGGSLWNGVVTDVTERKLVEEAEHESEQRLALATQAAGAGIWDWDVVADVLLWDDRMFDLYHAKRDEFSGAYEAWVSRMHPEDRARAAAELDAALRGAGSFDTEFRIVTPEGEVRHLRALAVIVRASDGTPLRAVGVNRDVTEARRQEAALRNVADEQTAIFESASLGISLLRNRVVEKCNRRLEEMLGYGRDELIGRTTRDWYLDEAAYVAGGTIYAELETGGIHRRDQELKRKDGSRFICALAGRAIDPRDLSRGTVWLFEDVTQERQLAAEMASARQAAEAANRAKSEFLANMSHEIRTPMNAVLGLTQLVLDGELSAEQRDYLNTAIASGRTLLGVLNDILDYSKVEAGQLQVEQIPLRFGELAQDAANLFAARAEERGLGLRIDISPALSEPILGDPLRIAQVLNNLLGNALKFTEQGQVVLQAEPAEARSDGTPMLRCSIRDSGIGLSETQIERLFQPFTQADGSVTRRHGGSGLGLAICKRLVNAMGGEISVESQPGEGACFSFTLPALAADELPAHWPPAPHPAGDVMAVPTPTLRFDGARVLLVEDNAQNQQVAAGFLARRGIVVHTAQHGGEAVQCVMEAPFDLVLMDLHMPVMGGLEATQRIHALPGCAGIPVVAMTAAVLPEDRRLSQEAGMVDFVPKPIDPALLDQVLLRWLPQAGVAADVVVVDVEPVLPPLPGFDLSAALRRLDGDVASLKRLLCELADDCAGAADAIDALLADGRIGDALGRLHAIKGAASNLGAVALAGAAAAAEQALRSDGTQRPGADFAAALLTAVAVIRAHFSDADAGPRARELPGLRDTLRALPPYLERRELIPDALIETLRQLTAYDGPGEPLRRLLRQIDHFDHDGALASVAQLIATLDLEVSA</sequence>
<evidence type="ECO:0000256" key="9">
    <source>
        <dbReference type="ARBA" id="ARBA00022777"/>
    </source>
</evidence>
<dbReference type="InterPro" id="IPR036890">
    <property type="entry name" value="HATPase_C_sf"/>
</dbReference>
<dbReference type="PROSITE" id="PS50112">
    <property type="entry name" value="PAS"/>
    <property type="match status" value="2"/>
</dbReference>
<evidence type="ECO:0000256" key="8">
    <source>
        <dbReference type="ARBA" id="ARBA00022741"/>
    </source>
</evidence>
<dbReference type="Gene3D" id="1.10.8.500">
    <property type="entry name" value="HAMP domain in histidine kinase"/>
    <property type="match status" value="1"/>
</dbReference>
<evidence type="ECO:0000256" key="10">
    <source>
        <dbReference type="ARBA" id="ARBA00022840"/>
    </source>
</evidence>
<dbReference type="Gene3D" id="1.20.120.160">
    <property type="entry name" value="HPT domain"/>
    <property type="match status" value="1"/>
</dbReference>
<evidence type="ECO:0000256" key="1">
    <source>
        <dbReference type="ARBA" id="ARBA00000085"/>
    </source>
</evidence>
<keyword evidence="13 15" id="KW-0472">Membrane</keyword>
<evidence type="ECO:0000256" key="13">
    <source>
        <dbReference type="ARBA" id="ARBA00023136"/>
    </source>
</evidence>
<dbReference type="InterPro" id="IPR036641">
    <property type="entry name" value="HPT_dom_sf"/>
</dbReference>
<dbReference type="CDD" id="cd17546">
    <property type="entry name" value="REC_hyHK_CKI1_RcsC-like"/>
    <property type="match status" value="1"/>
</dbReference>
<dbReference type="InterPro" id="IPR005467">
    <property type="entry name" value="His_kinase_dom"/>
</dbReference>
<dbReference type="Gene3D" id="1.10.287.130">
    <property type="match status" value="1"/>
</dbReference>
<dbReference type="InterPro" id="IPR036097">
    <property type="entry name" value="HisK_dim/P_sf"/>
</dbReference>
<keyword evidence="12" id="KW-0902">Two-component regulatory system</keyword>
<dbReference type="Pfam" id="PF00672">
    <property type="entry name" value="HAMP"/>
    <property type="match status" value="1"/>
</dbReference>
<protein>
    <recommendedName>
        <fullName evidence="3">histidine kinase</fullName>
        <ecNumber evidence="3">2.7.13.3</ecNumber>
    </recommendedName>
</protein>
<dbReference type="PANTHER" id="PTHR45339:SF1">
    <property type="entry name" value="HYBRID SIGNAL TRANSDUCTION HISTIDINE KINASE J"/>
    <property type="match status" value="1"/>
</dbReference>
<keyword evidence="9" id="KW-0418">Kinase</keyword>
<feature type="domain" description="PAC" evidence="19">
    <location>
        <begin position="607"/>
        <end position="659"/>
    </location>
</feature>
<dbReference type="Gene3D" id="3.30.450.20">
    <property type="entry name" value="PAS domain"/>
    <property type="match status" value="4"/>
</dbReference>
<keyword evidence="4" id="KW-1003">Cell membrane</keyword>
<keyword evidence="5 14" id="KW-0597">Phosphoprotein</keyword>
<feature type="domain" description="PAS" evidence="18">
    <location>
        <begin position="687"/>
        <end position="705"/>
    </location>
</feature>
<evidence type="ECO:0000259" key="19">
    <source>
        <dbReference type="PROSITE" id="PS50113"/>
    </source>
</evidence>
<dbReference type="CDD" id="cd00082">
    <property type="entry name" value="HisKA"/>
    <property type="match status" value="1"/>
</dbReference>
<dbReference type="PROSITE" id="PS50113">
    <property type="entry name" value="PAC"/>
    <property type="match status" value="1"/>
</dbReference>
<dbReference type="InterPro" id="IPR003594">
    <property type="entry name" value="HATPase_dom"/>
</dbReference>
<dbReference type="PROSITE" id="PS50110">
    <property type="entry name" value="RESPONSE_REGULATORY"/>
    <property type="match status" value="1"/>
</dbReference>
<dbReference type="Proteomes" id="UP000663570">
    <property type="component" value="Chromosome"/>
</dbReference>
<reference evidence="21 22" key="1">
    <citation type="submission" date="2021-02" db="EMBL/GenBank/DDBJ databases">
        <title>Niveibacterium changnyeongensis HC41.</title>
        <authorList>
            <person name="Kang M."/>
        </authorList>
    </citation>
    <scope>NUCLEOTIDE SEQUENCE [LARGE SCALE GENOMIC DNA]</scope>
    <source>
        <strain evidence="21 22">HC41</strain>
    </source>
</reference>
<dbReference type="Gene3D" id="3.40.50.2300">
    <property type="match status" value="1"/>
</dbReference>
<dbReference type="InterPro" id="IPR035965">
    <property type="entry name" value="PAS-like_dom_sf"/>
</dbReference>
<proteinExistence type="predicted"/>
<dbReference type="RefSeq" id="WP_206254705.1">
    <property type="nucleotide sequence ID" value="NZ_CP071060.1"/>
</dbReference>
<dbReference type="Pfam" id="PF08447">
    <property type="entry name" value="PAS_3"/>
    <property type="match status" value="1"/>
</dbReference>
<dbReference type="SUPFAM" id="SSF47226">
    <property type="entry name" value="Histidine-containing phosphotransfer domain, HPT domain"/>
    <property type="match status" value="1"/>
</dbReference>
<keyword evidence="10" id="KW-0067">ATP-binding</keyword>
<feature type="domain" description="Response regulatory" evidence="17">
    <location>
        <begin position="1055"/>
        <end position="1171"/>
    </location>
</feature>
<dbReference type="Pfam" id="PF02518">
    <property type="entry name" value="HATPase_c"/>
    <property type="match status" value="1"/>
</dbReference>
<dbReference type="SMART" id="SM00304">
    <property type="entry name" value="HAMP"/>
    <property type="match status" value="1"/>
</dbReference>
<keyword evidence="6" id="KW-0808">Transferase</keyword>
<evidence type="ECO:0000256" key="15">
    <source>
        <dbReference type="SAM" id="Phobius"/>
    </source>
</evidence>
<dbReference type="Gene3D" id="2.10.70.100">
    <property type="match status" value="1"/>
</dbReference>
<keyword evidence="11 15" id="KW-1133">Transmembrane helix</keyword>
<evidence type="ECO:0000256" key="4">
    <source>
        <dbReference type="ARBA" id="ARBA00022475"/>
    </source>
</evidence>
<dbReference type="PROSITE" id="PS50885">
    <property type="entry name" value="HAMP"/>
    <property type="match status" value="1"/>
</dbReference>
<feature type="transmembrane region" description="Helical" evidence="15">
    <location>
        <begin position="315"/>
        <end position="333"/>
    </location>
</feature>
<feature type="domain" description="HAMP" evidence="20">
    <location>
        <begin position="334"/>
        <end position="386"/>
    </location>
</feature>
<feature type="domain" description="Histidine kinase" evidence="16">
    <location>
        <begin position="801"/>
        <end position="1023"/>
    </location>
</feature>
<dbReference type="InterPro" id="IPR000014">
    <property type="entry name" value="PAS"/>
</dbReference>
<evidence type="ECO:0000256" key="3">
    <source>
        <dbReference type="ARBA" id="ARBA00012438"/>
    </source>
</evidence>
<name>A0ABX7M6Y1_9RHOO</name>
<dbReference type="SMART" id="SM00091">
    <property type="entry name" value="PAS"/>
    <property type="match status" value="3"/>
</dbReference>
<dbReference type="InterPro" id="IPR001789">
    <property type="entry name" value="Sig_transdc_resp-reg_receiver"/>
</dbReference>